<dbReference type="RefSeq" id="XP_062689703.1">
    <property type="nucleotide sequence ID" value="XM_062833528.1"/>
</dbReference>
<dbReference type="Proteomes" id="UP001285908">
    <property type="component" value="Unassembled WGS sequence"/>
</dbReference>
<dbReference type="GeneID" id="87871150"/>
<protein>
    <submittedName>
        <fullName evidence="2">Uncharacterized protein</fullName>
    </submittedName>
</protein>
<keyword evidence="3" id="KW-1185">Reference proteome</keyword>
<dbReference type="EMBL" id="JAULSX010000007">
    <property type="protein sequence ID" value="KAK3487576.1"/>
    <property type="molecule type" value="Genomic_DNA"/>
</dbReference>
<feature type="region of interest" description="Disordered" evidence="1">
    <location>
        <begin position="1"/>
        <end position="28"/>
    </location>
</feature>
<sequence>MTIHDNCSERSATNAVNESGVPVDSSLPTLDNQDLVYQELPARITNPVKLVALLRMEFGIGRFDVSVSKVPQGEE</sequence>
<gene>
    <name evidence="2" type="ORF">B0T23DRAFT_209544</name>
</gene>
<evidence type="ECO:0000313" key="2">
    <source>
        <dbReference type="EMBL" id="KAK3487576.1"/>
    </source>
</evidence>
<reference evidence="2 3" key="1">
    <citation type="journal article" date="2023" name="Mol. Phylogenet. Evol.">
        <title>Genome-scale phylogeny and comparative genomics of the fungal order Sordariales.</title>
        <authorList>
            <person name="Hensen N."/>
            <person name="Bonometti L."/>
            <person name="Westerberg I."/>
            <person name="Brannstrom I.O."/>
            <person name="Guillou S."/>
            <person name="Cros-Aarteil S."/>
            <person name="Calhoun S."/>
            <person name="Haridas S."/>
            <person name="Kuo A."/>
            <person name="Mondo S."/>
            <person name="Pangilinan J."/>
            <person name="Riley R."/>
            <person name="LaButti K."/>
            <person name="Andreopoulos B."/>
            <person name="Lipzen A."/>
            <person name="Chen C."/>
            <person name="Yan M."/>
            <person name="Daum C."/>
            <person name="Ng V."/>
            <person name="Clum A."/>
            <person name="Steindorff A."/>
            <person name="Ohm R.A."/>
            <person name="Martin F."/>
            <person name="Silar P."/>
            <person name="Natvig D.O."/>
            <person name="Lalanne C."/>
            <person name="Gautier V."/>
            <person name="Ament-Velasquez S.L."/>
            <person name="Kruys A."/>
            <person name="Hutchinson M.I."/>
            <person name="Powell A.J."/>
            <person name="Barry K."/>
            <person name="Miller A.N."/>
            <person name="Grigoriev I.V."/>
            <person name="Debuchy R."/>
            <person name="Gladieux P."/>
            <person name="Hiltunen Thoren M."/>
            <person name="Johannesson H."/>
        </authorList>
    </citation>
    <scope>NUCLEOTIDE SEQUENCE [LARGE SCALE GENOMIC DNA]</scope>
    <source>
        <strain evidence="2 3">FGSC 10403</strain>
    </source>
</reference>
<accession>A0AAJ0MNF2</accession>
<comment type="caution">
    <text evidence="2">The sequence shown here is derived from an EMBL/GenBank/DDBJ whole genome shotgun (WGS) entry which is preliminary data.</text>
</comment>
<dbReference type="AlphaFoldDB" id="A0AAJ0MNF2"/>
<name>A0AAJ0MNF2_9PEZI</name>
<organism evidence="2 3">
    <name type="scientific">Neurospora hispaniola</name>
    <dbReference type="NCBI Taxonomy" id="588809"/>
    <lineage>
        <taxon>Eukaryota</taxon>
        <taxon>Fungi</taxon>
        <taxon>Dikarya</taxon>
        <taxon>Ascomycota</taxon>
        <taxon>Pezizomycotina</taxon>
        <taxon>Sordariomycetes</taxon>
        <taxon>Sordariomycetidae</taxon>
        <taxon>Sordariales</taxon>
        <taxon>Sordariaceae</taxon>
        <taxon>Neurospora</taxon>
    </lineage>
</organism>
<evidence type="ECO:0000313" key="3">
    <source>
        <dbReference type="Proteomes" id="UP001285908"/>
    </source>
</evidence>
<evidence type="ECO:0000256" key="1">
    <source>
        <dbReference type="SAM" id="MobiDB-lite"/>
    </source>
</evidence>
<proteinExistence type="predicted"/>